<dbReference type="Proteomes" id="UP000326178">
    <property type="component" value="Chromosome"/>
</dbReference>
<keyword evidence="2" id="KW-1133">Transmembrane helix</keyword>
<dbReference type="OrthoDB" id="3852193at2"/>
<name>A0A5J6FA74_9ACTN</name>
<sequence>MEPNDTIPDAPAEAPVTLAAAPAGPQPVVGSVTPADAPPAAPAGAPAAVRSRPRGRTALLIAAAALLGIAGGAAVGYGIQAERPPTPLAALSQPGLGYPAKALPADEAPGPLPADEDRLARADGDLRKLLVAKPKGYREEEGFEAVDGWIDLADYARSFRNEGHMYEKLLSGDLRRIAGASWERGNRTVGVTLVQFRSGAETGAVEHADGQLSYMSESGVGAGNEGDPLKGSADGRYYLYEVDREPGYLPVYRARAIAHRGDVMMEVGIYDTKPISKKDIRSLAERQLERL</sequence>
<evidence type="ECO:0000256" key="2">
    <source>
        <dbReference type="SAM" id="Phobius"/>
    </source>
</evidence>
<organism evidence="3 4">
    <name type="scientific">Streptomyces nitrosporeus</name>
    <dbReference type="NCBI Taxonomy" id="28894"/>
    <lineage>
        <taxon>Bacteria</taxon>
        <taxon>Bacillati</taxon>
        <taxon>Actinomycetota</taxon>
        <taxon>Actinomycetes</taxon>
        <taxon>Kitasatosporales</taxon>
        <taxon>Streptomycetaceae</taxon>
        <taxon>Streptomyces</taxon>
    </lineage>
</organism>
<feature type="compositionally biased region" description="Low complexity" evidence="1">
    <location>
        <begin position="10"/>
        <end position="30"/>
    </location>
</feature>
<evidence type="ECO:0000313" key="3">
    <source>
        <dbReference type="EMBL" id="QEU73248.1"/>
    </source>
</evidence>
<gene>
    <name evidence="3" type="ORF">CP967_15635</name>
</gene>
<protein>
    <submittedName>
        <fullName evidence="3">Uncharacterized protein</fullName>
    </submittedName>
</protein>
<evidence type="ECO:0000313" key="4">
    <source>
        <dbReference type="Proteomes" id="UP000326178"/>
    </source>
</evidence>
<dbReference type="EMBL" id="CP023702">
    <property type="protein sequence ID" value="QEU73248.1"/>
    <property type="molecule type" value="Genomic_DNA"/>
</dbReference>
<feature type="transmembrane region" description="Helical" evidence="2">
    <location>
        <begin position="58"/>
        <end position="79"/>
    </location>
</feature>
<feature type="region of interest" description="Disordered" evidence="1">
    <location>
        <begin position="1"/>
        <end position="49"/>
    </location>
</feature>
<evidence type="ECO:0000256" key="1">
    <source>
        <dbReference type="SAM" id="MobiDB-lite"/>
    </source>
</evidence>
<dbReference type="KEGG" id="snk:CP967_15635"/>
<keyword evidence="2" id="KW-0472">Membrane</keyword>
<dbReference type="AlphaFoldDB" id="A0A5J6FA74"/>
<keyword evidence="2" id="KW-0812">Transmembrane</keyword>
<accession>A0A5J6FA74</accession>
<dbReference type="RefSeq" id="WP_150488560.1">
    <property type="nucleotide sequence ID" value="NZ_BMUV01000013.1"/>
</dbReference>
<keyword evidence="4" id="KW-1185">Reference proteome</keyword>
<reference evidence="3 4" key="1">
    <citation type="submission" date="2017-09" db="EMBL/GenBank/DDBJ databases">
        <authorList>
            <person name="Lee N."/>
            <person name="Cho B.-K."/>
        </authorList>
    </citation>
    <scope>NUCLEOTIDE SEQUENCE [LARGE SCALE GENOMIC DNA]</scope>
    <source>
        <strain evidence="3 4">ATCC 12769</strain>
    </source>
</reference>
<proteinExistence type="predicted"/>